<feature type="domain" description="Polyphosphate kinase C-terminal" evidence="13">
    <location>
        <begin position="352"/>
        <end position="517"/>
    </location>
</feature>
<dbReference type="NCBIfam" id="TIGR03705">
    <property type="entry name" value="poly_P_kin"/>
    <property type="match status" value="1"/>
</dbReference>
<evidence type="ECO:0000256" key="3">
    <source>
        <dbReference type="ARBA" id="ARBA00022723"/>
    </source>
</evidence>
<keyword evidence="7 8" id="KW-0460">Magnesium</keyword>
<feature type="binding site" evidence="8">
    <location>
        <position position="426"/>
    </location>
    <ligand>
        <name>Mg(2+)</name>
        <dbReference type="ChEBI" id="CHEBI:18420"/>
    </ligand>
</feature>
<keyword evidence="15" id="KW-1185">Reference proteome</keyword>
<dbReference type="EC" id="2.7.4.1" evidence="8 9"/>
<evidence type="ECO:0000256" key="7">
    <source>
        <dbReference type="ARBA" id="ARBA00022842"/>
    </source>
</evidence>
<dbReference type="SUPFAM" id="SSF140356">
    <property type="entry name" value="PPK N-terminal domain-like"/>
    <property type="match status" value="1"/>
</dbReference>
<keyword evidence="1 8" id="KW-0597">Phosphoprotein</keyword>
<dbReference type="NCBIfam" id="NF003918">
    <property type="entry name" value="PRK05443.1-2"/>
    <property type="match status" value="1"/>
</dbReference>
<keyword evidence="6 8" id="KW-0067">ATP-binding</keyword>
<dbReference type="GO" id="GO:0005524">
    <property type="term" value="F:ATP binding"/>
    <property type="evidence" value="ECO:0007669"/>
    <property type="project" value="UniProtKB-KW"/>
</dbReference>
<dbReference type="GO" id="GO:0009358">
    <property type="term" value="C:polyphosphate kinase complex"/>
    <property type="evidence" value="ECO:0007669"/>
    <property type="project" value="InterPro"/>
</dbReference>
<keyword evidence="3 8" id="KW-0479">Metal-binding</keyword>
<evidence type="ECO:0000259" key="11">
    <source>
        <dbReference type="Pfam" id="PF13089"/>
    </source>
</evidence>
<name>A0A2K9ECM4_9FIRM</name>
<dbReference type="SUPFAM" id="SSF143724">
    <property type="entry name" value="PHP14-like"/>
    <property type="match status" value="1"/>
</dbReference>
<dbReference type="PANTHER" id="PTHR30218:SF0">
    <property type="entry name" value="POLYPHOSPHATE KINASE"/>
    <property type="match status" value="1"/>
</dbReference>
<dbReference type="Pfam" id="PF02503">
    <property type="entry name" value="PP_kinase"/>
    <property type="match status" value="1"/>
</dbReference>
<keyword evidence="5 8" id="KW-0418">Kinase</keyword>
<dbReference type="SUPFAM" id="SSF56024">
    <property type="entry name" value="Phospholipase D/nuclease"/>
    <property type="match status" value="2"/>
</dbReference>
<dbReference type="KEGG" id="hsc:HVS_05160"/>
<evidence type="ECO:0000259" key="12">
    <source>
        <dbReference type="Pfam" id="PF13090"/>
    </source>
</evidence>
<dbReference type="GO" id="GO:0008976">
    <property type="term" value="F:polyphosphate kinase activity"/>
    <property type="evidence" value="ECO:0007669"/>
    <property type="project" value="UniProtKB-UniRule"/>
</dbReference>
<comment type="similarity">
    <text evidence="8 9">Belongs to the polyphosphate kinase 1 (PPK1) family.</text>
</comment>
<dbReference type="InterPro" id="IPR041108">
    <property type="entry name" value="PP_kinase_C_1"/>
</dbReference>
<organism evidence="14 15">
    <name type="scientific">Acetivibrio saccincola</name>
    <dbReference type="NCBI Taxonomy" id="1677857"/>
    <lineage>
        <taxon>Bacteria</taxon>
        <taxon>Bacillati</taxon>
        <taxon>Bacillota</taxon>
        <taxon>Clostridia</taxon>
        <taxon>Eubacteriales</taxon>
        <taxon>Oscillospiraceae</taxon>
        <taxon>Acetivibrio</taxon>
    </lineage>
</organism>
<comment type="cofactor">
    <cofactor evidence="8">
        <name>Mg(2+)</name>
        <dbReference type="ChEBI" id="CHEBI:18420"/>
    </cofactor>
</comment>
<evidence type="ECO:0000256" key="2">
    <source>
        <dbReference type="ARBA" id="ARBA00022679"/>
    </source>
</evidence>
<protein>
    <recommendedName>
        <fullName evidence="8 9">Polyphosphate kinase</fullName>
        <ecNumber evidence="8 9">2.7.4.1</ecNumber>
    </recommendedName>
    <alternativeName>
        <fullName evidence="8">ATP-polyphosphate phosphotransferase</fullName>
    </alternativeName>
    <alternativeName>
        <fullName evidence="8">Polyphosphoric acid kinase</fullName>
    </alternativeName>
</protein>
<reference evidence="14 15" key="1">
    <citation type="submission" date="2017-12" db="EMBL/GenBank/DDBJ databases">
        <title>Complete genome sequence of Herbivorax saccincola GGR1, a novel Cellulosome-producing hydrolytic bacterium in a thermophilic biogas plant, established by Illumina and Nanopore MinION sequencing.</title>
        <authorList>
            <person name="Pechtl A."/>
            <person name="Ruckert C."/>
            <person name="Koeck D.E."/>
            <person name="Maus I."/>
            <person name="Winkler A."/>
            <person name="Kalinowski J."/>
            <person name="Puhler A."/>
            <person name="Schwarz W.W."/>
            <person name="Zverlov V.V."/>
            <person name="Schluter A."/>
            <person name="Liebl W."/>
        </authorList>
    </citation>
    <scope>NUCLEOTIDE SEQUENCE [LARGE SCALE GENOMIC DNA]</scope>
    <source>
        <strain evidence="15">SR1</strain>
    </source>
</reference>
<dbReference type="Pfam" id="PF17941">
    <property type="entry name" value="PP_kinase_C_1"/>
    <property type="match status" value="1"/>
</dbReference>
<feature type="binding site" evidence="8">
    <location>
        <position position="69"/>
    </location>
    <ligand>
        <name>ATP</name>
        <dbReference type="ChEBI" id="CHEBI:30616"/>
    </ligand>
</feature>
<dbReference type="Gene3D" id="3.30.870.10">
    <property type="entry name" value="Endonuclease Chain A"/>
    <property type="match status" value="2"/>
</dbReference>
<feature type="domain" description="Polyphosphate kinase middle" evidence="10">
    <location>
        <begin position="145"/>
        <end position="324"/>
    </location>
</feature>
<proteinExistence type="inferred from homology"/>
<comment type="PTM">
    <text evidence="8 9">An intermediate of this reaction is the autophosphorylated ppk in which a phosphate is covalently linked to a histidine residue through a N-P bond.</text>
</comment>
<evidence type="ECO:0000313" key="15">
    <source>
        <dbReference type="Proteomes" id="UP000233534"/>
    </source>
</evidence>
<feature type="binding site" evidence="8">
    <location>
        <position position="585"/>
    </location>
    <ligand>
        <name>ATP</name>
        <dbReference type="ChEBI" id="CHEBI:30616"/>
    </ligand>
</feature>
<dbReference type="InterPro" id="IPR003414">
    <property type="entry name" value="PP_kinase"/>
</dbReference>
<evidence type="ECO:0000256" key="6">
    <source>
        <dbReference type="ARBA" id="ARBA00022840"/>
    </source>
</evidence>
<dbReference type="InterPro" id="IPR025200">
    <property type="entry name" value="PPK_C_dom2"/>
</dbReference>
<dbReference type="Gene3D" id="3.30.1840.10">
    <property type="entry name" value="Polyphosphate kinase middle domain"/>
    <property type="match status" value="1"/>
</dbReference>
<dbReference type="Proteomes" id="UP000233534">
    <property type="component" value="Chromosome"/>
</dbReference>
<dbReference type="CDD" id="cd09168">
    <property type="entry name" value="PLDc_PaPPK1_C2_like"/>
    <property type="match status" value="1"/>
</dbReference>
<dbReference type="Gene3D" id="1.20.58.310">
    <property type="entry name" value="Polyphosphate kinase N-terminal domain"/>
    <property type="match status" value="1"/>
</dbReference>
<dbReference type="PIRSF" id="PIRSF015589">
    <property type="entry name" value="PP_kinase"/>
    <property type="match status" value="1"/>
</dbReference>
<dbReference type="NCBIfam" id="NF003917">
    <property type="entry name" value="PRK05443.1-1"/>
    <property type="match status" value="1"/>
</dbReference>
<dbReference type="EMBL" id="CP025197">
    <property type="protein sequence ID" value="AUG56965.1"/>
    <property type="molecule type" value="Genomic_DNA"/>
</dbReference>
<feature type="domain" description="Polyphosphate kinase N-terminal" evidence="11">
    <location>
        <begin position="30"/>
        <end position="136"/>
    </location>
</feature>
<dbReference type="CDD" id="cd09165">
    <property type="entry name" value="PLDc_PaPPK1_C1_like"/>
    <property type="match status" value="1"/>
</dbReference>
<dbReference type="InterPro" id="IPR025198">
    <property type="entry name" value="PPK_N_dom"/>
</dbReference>
<evidence type="ECO:0000256" key="1">
    <source>
        <dbReference type="ARBA" id="ARBA00022553"/>
    </source>
</evidence>
<feature type="binding site" evidence="8">
    <location>
        <position position="613"/>
    </location>
    <ligand>
        <name>ATP</name>
        <dbReference type="ChEBI" id="CHEBI:30616"/>
    </ligand>
</feature>
<dbReference type="InterPro" id="IPR024953">
    <property type="entry name" value="PP_kinase_middle"/>
</dbReference>
<feature type="domain" description="Polyphosphate kinase C-terminal" evidence="12">
    <location>
        <begin position="524"/>
        <end position="695"/>
    </location>
</feature>
<dbReference type="NCBIfam" id="NF003921">
    <property type="entry name" value="PRK05443.2-2"/>
    <property type="match status" value="1"/>
</dbReference>
<evidence type="ECO:0000256" key="9">
    <source>
        <dbReference type="RuleBase" id="RU003800"/>
    </source>
</evidence>
<feature type="binding site" evidence="8">
    <location>
        <position position="489"/>
    </location>
    <ligand>
        <name>ATP</name>
        <dbReference type="ChEBI" id="CHEBI:30616"/>
    </ligand>
</feature>
<evidence type="ECO:0000259" key="10">
    <source>
        <dbReference type="Pfam" id="PF02503"/>
    </source>
</evidence>
<keyword evidence="2 8" id="KW-0808">Transferase</keyword>
<feature type="binding site" evidence="8">
    <location>
        <position position="396"/>
    </location>
    <ligand>
        <name>Mg(2+)</name>
        <dbReference type="ChEBI" id="CHEBI:18420"/>
    </ligand>
</feature>
<comment type="catalytic activity">
    <reaction evidence="8 9">
        <text>[phosphate](n) + ATP = [phosphate](n+1) + ADP</text>
        <dbReference type="Rhea" id="RHEA:19573"/>
        <dbReference type="Rhea" id="RHEA-COMP:9859"/>
        <dbReference type="Rhea" id="RHEA-COMP:14280"/>
        <dbReference type="ChEBI" id="CHEBI:16838"/>
        <dbReference type="ChEBI" id="CHEBI:30616"/>
        <dbReference type="ChEBI" id="CHEBI:456216"/>
        <dbReference type="EC" id="2.7.4.1"/>
    </reaction>
</comment>
<evidence type="ECO:0000313" key="14">
    <source>
        <dbReference type="EMBL" id="AUG56965.1"/>
    </source>
</evidence>
<feature type="active site" description="Phosphohistidine intermediate" evidence="8">
    <location>
        <position position="456"/>
    </location>
</feature>
<dbReference type="HAMAP" id="MF_00347">
    <property type="entry name" value="Polyphosphate_kinase"/>
    <property type="match status" value="1"/>
</dbReference>
<evidence type="ECO:0000256" key="4">
    <source>
        <dbReference type="ARBA" id="ARBA00022741"/>
    </source>
</evidence>
<dbReference type="Pfam" id="PF13090">
    <property type="entry name" value="PP_kinase_C"/>
    <property type="match status" value="1"/>
</dbReference>
<accession>A0A2K9ECM4</accession>
<dbReference type="InterPro" id="IPR036832">
    <property type="entry name" value="PPK_N_dom_sf"/>
</dbReference>
<dbReference type="PANTHER" id="PTHR30218">
    <property type="entry name" value="POLYPHOSPHATE KINASE"/>
    <property type="match status" value="1"/>
</dbReference>
<dbReference type="NCBIfam" id="NF003920">
    <property type="entry name" value="PRK05443.2-1"/>
    <property type="match status" value="1"/>
</dbReference>
<evidence type="ECO:0000256" key="8">
    <source>
        <dbReference type="HAMAP-Rule" id="MF_00347"/>
    </source>
</evidence>
<dbReference type="InterPro" id="IPR036830">
    <property type="entry name" value="PP_kinase_middle_dom_sf"/>
</dbReference>
<dbReference type="FunFam" id="3.30.870.10:FF:000001">
    <property type="entry name" value="Polyphosphate kinase"/>
    <property type="match status" value="1"/>
</dbReference>
<evidence type="ECO:0000256" key="5">
    <source>
        <dbReference type="ARBA" id="ARBA00022777"/>
    </source>
</evidence>
<dbReference type="GO" id="GO:0046872">
    <property type="term" value="F:metal ion binding"/>
    <property type="evidence" value="ECO:0007669"/>
    <property type="project" value="UniProtKB-KW"/>
</dbReference>
<dbReference type="Pfam" id="PF13089">
    <property type="entry name" value="PP_kinase_N"/>
    <property type="match status" value="1"/>
</dbReference>
<dbReference type="AlphaFoldDB" id="A0A2K9ECM4"/>
<evidence type="ECO:0000259" key="13">
    <source>
        <dbReference type="Pfam" id="PF17941"/>
    </source>
</evidence>
<sequence>MKKLWDINLLLDVGVDVFMKKFEYKLNTNYFNRELSWLEFNERVLNEACNSNTNPILERLKFLSIVSSNLDEFFMVRVASLFDQMLAGYNEPDIAGFTPREQIDLVALRVHKMIKDQYKCYNNSIIPALKKENIIILKPKKLNEKQKEFIDKFYYNTVYPVLTPMVVDRSRPFPLVLNQSLNIALLLENKEENEGPIFATVQVPSVLDRIVELPGEDDEKCFILLEDIIKMYIKTIFEGHNIITMACYRITRNTDQGLNEEEADDLLEAIQQYIKKRKWGMVIRLEIEKDMSTELLEILIREFEVPRETVYEINGPLDLTFLMKVQSIEGYDHLRYPAYVPQPVPELIGKEDIFSVISQKDILLHHPYQTFYPVIEFVRQAANDPDVLAIKQTLYRVSGNSPIVEALAQAAENGKQVTVLVELKARFDEQNNIIWAKRLEMAGCHVIYGLVGLKTHCKILLVVRREEDGIKRYVHMSTGNYNDITAKIYTDLGLFTANPYFGADASAIFNMLSGYSKLNKMYKLAVAPVTLRKKFEKLIRQEAVNAREGKKARIIANLNSLVDEGIINELYKASQAGVEIDLIVRGICCLRPGIEGLSERIRVKSIVGRFLEHRRIYYFYNDGEELVFLSSADWMGRNLNRRVEILFPIEDPDIKKRLMRILDACLKDTEKGRMLDKDGNYLKVSRKGKERLNCQEYFCKLAIEEAQKAVLEKTEKDL</sequence>
<keyword evidence="4 8" id="KW-0547">Nucleotide-binding</keyword>
<comment type="function">
    <text evidence="8 9">Catalyzes the reversible transfer of the terminal phosphate of ATP to form a long-chain polyphosphate (polyP).</text>
</comment>
<gene>
    <name evidence="8 14" type="primary">ppk</name>
    <name evidence="14" type="ORF">HVS_05160</name>
</gene>
<dbReference type="GO" id="GO:0006799">
    <property type="term" value="P:polyphosphate biosynthetic process"/>
    <property type="evidence" value="ECO:0007669"/>
    <property type="project" value="UniProtKB-UniRule"/>
</dbReference>